<dbReference type="EMBL" id="VSSQ01027401">
    <property type="protein sequence ID" value="MPM76632.1"/>
    <property type="molecule type" value="Genomic_DNA"/>
</dbReference>
<dbReference type="AlphaFoldDB" id="A0A645CIM0"/>
<evidence type="ECO:0000313" key="1">
    <source>
        <dbReference type="EMBL" id="MPM76632.1"/>
    </source>
</evidence>
<organism evidence="1">
    <name type="scientific">bioreactor metagenome</name>
    <dbReference type="NCBI Taxonomy" id="1076179"/>
    <lineage>
        <taxon>unclassified sequences</taxon>
        <taxon>metagenomes</taxon>
        <taxon>ecological metagenomes</taxon>
    </lineage>
</organism>
<reference evidence="1" key="1">
    <citation type="submission" date="2019-08" db="EMBL/GenBank/DDBJ databases">
        <authorList>
            <person name="Kucharzyk K."/>
            <person name="Murdoch R.W."/>
            <person name="Higgins S."/>
            <person name="Loffler F."/>
        </authorList>
    </citation>
    <scope>NUCLEOTIDE SEQUENCE</scope>
</reference>
<protein>
    <submittedName>
        <fullName evidence="1">Uncharacterized protein</fullName>
    </submittedName>
</protein>
<gene>
    <name evidence="1" type="ORF">SDC9_123631</name>
</gene>
<comment type="caution">
    <text evidence="1">The sequence shown here is derived from an EMBL/GenBank/DDBJ whole genome shotgun (WGS) entry which is preliminary data.</text>
</comment>
<sequence length="178" mass="18906">MYCGDGAGDIPHQRGNGHVGALSHTDVALIGVAVILLKLHRAVIHQRGHLCAFTDVLAHVQLHDVLQLPGERRGQIQARDILLHGAKLLLIAVHILPGLLHSGTGRLGIDDEERRSRRNLLALGDENLLHGAGGGQGDGLALLGFGNTAALHGGGDGVVHHRVLHYLCLRLRAAAQDF</sequence>
<accession>A0A645CIM0</accession>
<proteinExistence type="predicted"/>
<name>A0A645CIM0_9ZZZZ</name>